<dbReference type="Proteomes" id="UP000250321">
    <property type="component" value="Unassembled WGS sequence"/>
</dbReference>
<dbReference type="EMBL" id="PJQY01003476">
    <property type="protein sequence ID" value="PQM37244.1"/>
    <property type="molecule type" value="Genomic_DNA"/>
</dbReference>
<evidence type="ECO:0000313" key="2">
    <source>
        <dbReference type="Proteomes" id="UP000250321"/>
    </source>
</evidence>
<keyword evidence="2" id="KW-1185">Reference proteome</keyword>
<sequence>MELHWKKLGGGRLERDLRPPVGFSNLSHPLHPFSPIKVPLVHLSKWDGIGVEEPLKFLFTRLARDYILVFKIVQKCFEAEVVKFQGLQFQFRDTYFGLPYLKN</sequence>
<gene>
    <name evidence="1" type="ORF">Pyn_40803</name>
</gene>
<evidence type="ECO:0000313" key="1">
    <source>
        <dbReference type="EMBL" id="PQM37244.1"/>
    </source>
</evidence>
<organism evidence="1 2">
    <name type="scientific">Prunus yedoensis var. nudiflora</name>
    <dbReference type="NCBI Taxonomy" id="2094558"/>
    <lineage>
        <taxon>Eukaryota</taxon>
        <taxon>Viridiplantae</taxon>
        <taxon>Streptophyta</taxon>
        <taxon>Embryophyta</taxon>
        <taxon>Tracheophyta</taxon>
        <taxon>Spermatophyta</taxon>
        <taxon>Magnoliopsida</taxon>
        <taxon>eudicotyledons</taxon>
        <taxon>Gunneridae</taxon>
        <taxon>Pentapetalae</taxon>
        <taxon>rosids</taxon>
        <taxon>fabids</taxon>
        <taxon>Rosales</taxon>
        <taxon>Rosaceae</taxon>
        <taxon>Amygdaloideae</taxon>
        <taxon>Amygdaleae</taxon>
        <taxon>Prunus</taxon>
    </lineage>
</organism>
<comment type="caution">
    <text evidence="1">The sequence shown here is derived from an EMBL/GenBank/DDBJ whole genome shotgun (WGS) entry which is preliminary data.</text>
</comment>
<name>A0A314UL71_PRUYE</name>
<protein>
    <submittedName>
        <fullName evidence="1">Uncharacterized protein</fullName>
    </submittedName>
</protein>
<dbReference type="AlphaFoldDB" id="A0A314UL71"/>
<proteinExistence type="predicted"/>
<reference evidence="1 2" key="1">
    <citation type="submission" date="2018-02" db="EMBL/GenBank/DDBJ databases">
        <title>Draft genome of wild Prunus yedoensis var. nudiflora.</title>
        <authorList>
            <person name="Baek S."/>
            <person name="Kim J.-H."/>
            <person name="Choi K."/>
            <person name="Kim G.-B."/>
            <person name="Cho A."/>
            <person name="Jang H."/>
            <person name="Shin C.-H."/>
            <person name="Yu H.-J."/>
            <person name="Mun J.-H."/>
        </authorList>
    </citation>
    <scope>NUCLEOTIDE SEQUENCE [LARGE SCALE GENOMIC DNA]</scope>
    <source>
        <strain evidence="2">cv. Jeju island</strain>
        <tissue evidence="1">Leaf</tissue>
    </source>
</reference>
<accession>A0A314UL71</accession>